<evidence type="ECO:0000256" key="3">
    <source>
        <dbReference type="ARBA" id="ARBA00022989"/>
    </source>
</evidence>
<name>A0ABY6CT80_9BACT</name>
<feature type="transmembrane region" description="Helical" evidence="5">
    <location>
        <begin position="195"/>
        <end position="212"/>
    </location>
</feature>
<keyword evidence="4 5" id="KW-0472">Membrane</keyword>
<evidence type="ECO:0000256" key="2">
    <source>
        <dbReference type="ARBA" id="ARBA00022692"/>
    </source>
</evidence>
<feature type="transmembrane region" description="Helical" evidence="5">
    <location>
        <begin position="171"/>
        <end position="190"/>
    </location>
</feature>
<reference evidence="6" key="1">
    <citation type="submission" date="2022-09" db="EMBL/GenBank/DDBJ databases">
        <title>Comparative genomics and taxonomic characterization of three novel marine species of genus Reichenbachiella exhibiting antioxidant and polysaccharide degradation activities.</title>
        <authorList>
            <person name="Muhammad N."/>
            <person name="Lee Y.-J."/>
            <person name="Ko J."/>
            <person name="Kim S.-G."/>
        </authorList>
    </citation>
    <scope>NUCLEOTIDE SEQUENCE</scope>
    <source>
        <strain evidence="6">BKB1-1</strain>
    </source>
</reference>
<keyword evidence="6" id="KW-0378">Hydrolase</keyword>
<evidence type="ECO:0000313" key="7">
    <source>
        <dbReference type="Proteomes" id="UP001065174"/>
    </source>
</evidence>
<dbReference type="GO" id="GO:0006508">
    <property type="term" value="P:proteolysis"/>
    <property type="evidence" value="ECO:0007669"/>
    <property type="project" value="UniProtKB-KW"/>
</dbReference>
<gene>
    <name evidence="6" type="ORF">N6H18_07165</name>
</gene>
<dbReference type="GO" id="GO:0008233">
    <property type="term" value="F:peptidase activity"/>
    <property type="evidence" value="ECO:0007669"/>
    <property type="project" value="UniProtKB-KW"/>
</dbReference>
<feature type="transmembrane region" description="Helical" evidence="5">
    <location>
        <begin position="43"/>
        <end position="61"/>
    </location>
</feature>
<feature type="transmembrane region" description="Helical" evidence="5">
    <location>
        <begin position="218"/>
        <end position="235"/>
    </location>
</feature>
<evidence type="ECO:0000313" key="6">
    <source>
        <dbReference type="EMBL" id="UXP33731.1"/>
    </source>
</evidence>
<keyword evidence="6" id="KW-0645">Protease</keyword>
<keyword evidence="3 5" id="KW-1133">Transmembrane helix</keyword>
<sequence>MVDKVEMKETKYDKRWVPYQWPWTNKYGENMTSFREWLWSRKFTLSYLAIVWILLAFFGFASRKNCDGPWEIQFMCSMTMWMGQFKSDFGHFMMTCFTTAWFHNDFVHILFVTIFGFFFPVQSYEEQHGTKSTIKIYFASYVFIGLFTGSLFNTLLLYWPDHHFVSYGFARSWMGGSVGIFAIIGALSYYSSKKWFLWSLVFAFEIFNLTVLGNNGHISFIHISCATFGWVYTWIGDRYLSRPKDLLPVQ</sequence>
<comment type="subcellular location">
    <subcellularLocation>
        <location evidence="1">Membrane</location>
        <topology evidence="1">Multi-pass membrane protein</topology>
    </subcellularLocation>
</comment>
<keyword evidence="2 5" id="KW-0812">Transmembrane</keyword>
<keyword evidence="7" id="KW-1185">Reference proteome</keyword>
<proteinExistence type="predicted"/>
<evidence type="ECO:0000256" key="5">
    <source>
        <dbReference type="SAM" id="Phobius"/>
    </source>
</evidence>
<feature type="transmembrane region" description="Helical" evidence="5">
    <location>
        <begin position="136"/>
        <end position="159"/>
    </location>
</feature>
<evidence type="ECO:0000256" key="4">
    <source>
        <dbReference type="ARBA" id="ARBA00023136"/>
    </source>
</evidence>
<dbReference type="SUPFAM" id="SSF144091">
    <property type="entry name" value="Rhomboid-like"/>
    <property type="match status" value="1"/>
</dbReference>
<dbReference type="RefSeq" id="WP_262311158.1">
    <property type="nucleotide sequence ID" value="NZ_CP106679.1"/>
</dbReference>
<organism evidence="6 7">
    <name type="scientific">Reichenbachiella agarivorans</name>
    <dbReference type="NCBI Taxonomy" id="2979464"/>
    <lineage>
        <taxon>Bacteria</taxon>
        <taxon>Pseudomonadati</taxon>
        <taxon>Bacteroidota</taxon>
        <taxon>Cytophagia</taxon>
        <taxon>Cytophagales</taxon>
        <taxon>Reichenbachiellaceae</taxon>
        <taxon>Reichenbachiella</taxon>
    </lineage>
</organism>
<accession>A0ABY6CT80</accession>
<evidence type="ECO:0000256" key="1">
    <source>
        <dbReference type="ARBA" id="ARBA00004141"/>
    </source>
</evidence>
<dbReference type="InterPro" id="IPR035952">
    <property type="entry name" value="Rhomboid-like_sf"/>
</dbReference>
<dbReference type="EMBL" id="CP106679">
    <property type="protein sequence ID" value="UXP33731.1"/>
    <property type="molecule type" value="Genomic_DNA"/>
</dbReference>
<dbReference type="Proteomes" id="UP001065174">
    <property type="component" value="Chromosome"/>
</dbReference>
<feature type="transmembrane region" description="Helical" evidence="5">
    <location>
        <begin position="106"/>
        <end position="124"/>
    </location>
</feature>
<protein>
    <submittedName>
        <fullName evidence="6">Rhomboid family intramembrane serine protease</fullName>
    </submittedName>
</protein>